<dbReference type="AlphaFoldDB" id="A0A0E9Q7V5"/>
<proteinExistence type="predicted"/>
<sequence>MHSLAYMFYHFYRKLPICSIPPTLSREKQS</sequence>
<dbReference type="EMBL" id="GBXM01095621">
    <property type="protein sequence ID" value="JAH12956.1"/>
    <property type="molecule type" value="Transcribed_RNA"/>
</dbReference>
<protein>
    <submittedName>
        <fullName evidence="1">Uncharacterized protein</fullName>
    </submittedName>
</protein>
<organism evidence="1">
    <name type="scientific">Anguilla anguilla</name>
    <name type="common">European freshwater eel</name>
    <name type="synonym">Muraena anguilla</name>
    <dbReference type="NCBI Taxonomy" id="7936"/>
    <lineage>
        <taxon>Eukaryota</taxon>
        <taxon>Metazoa</taxon>
        <taxon>Chordata</taxon>
        <taxon>Craniata</taxon>
        <taxon>Vertebrata</taxon>
        <taxon>Euteleostomi</taxon>
        <taxon>Actinopterygii</taxon>
        <taxon>Neopterygii</taxon>
        <taxon>Teleostei</taxon>
        <taxon>Anguilliformes</taxon>
        <taxon>Anguillidae</taxon>
        <taxon>Anguilla</taxon>
    </lineage>
</organism>
<reference evidence="1" key="2">
    <citation type="journal article" date="2015" name="Fish Shellfish Immunol.">
        <title>Early steps in the European eel (Anguilla anguilla)-Vibrio vulnificus interaction in the gills: Role of the RtxA13 toxin.</title>
        <authorList>
            <person name="Callol A."/>
            <person name="Pajuelo D."/>
            <person name="Ebbesson L."/>
            <person name="Teles M."/>
            <person name="MacKenzie S."/>
            <person name="Amaro C."/>
        </authorList>
    </citation>
    <scope>NUCLEOTIDE SEQUENCE</scope>
</reference>
<evidence type="ECO:0000313" key="1">
    <source>
        <dbReference type="EMBL" id="JAH12956.1"/>
    </source>
</evidence>
<reference evidence="1" key="1">
    <citation type="submission" date="2014-11" db="EMBL/GenBank/DDBJ databases">
        <authorList>
            <person name="Amaro Gonzalez C."/>
        </authorList>
    </citation>
    <scope>NUCLEOTIDE SEQUENCE</scope>
</reference>
<accession>A0A0E9Q7V5</accession>
<name>A0A0E9Q7V5_ANGAN</name>